<feature type="coiled-coil region" evidence="4">
    <location>
        <begin position="10"/>
        <end position="37"/>
    </location>
</feature>
<dbReference type="Gene3D" id="1.20.59.10">
    <property type="entry name" value="Chorismate mutase"/>
    <property type="match status" value="1"/>
</dbReference>
<dbReference type="InterPro" id="IPR036263">
    <property type="entry name" value="Chorismate_II_sf"/>
</dbReference>
<evidence type="ECO:0000256" key="2">
    <source>
        <dbReference type="ARBA" id="ARBA00023235"/>
    </source>
</evidence>
<organism evidence="7 8">
    <name type="scientific">Mangrovicoccus algicola</name>
    <dbReference type="NCBI Taxonomy" id="2771008"/>
    <lineage>
        <taxon>Bacteria</taxon>
        <taxon>Pseudomonadati</taxon>
        <taxon>Pseudomonadota</taxon>
        <taxon>Alphaproteobacteria</taxon>
        <taxon>Rhodobacterales</taxon>
        <taxon>Paracoccaceae</taxon>
        <taxon>Mangrovicoccus</taxon>
    </lineage>
</organism>
<evidence type="ECO:0000313" key="7">
    <source>
        <dbReference type="EMBL" id="MBE3640002.1"/>
    </source>
</evidence>
<feature type="compositionally biased region" description="Pro residues" evidence="5">
    <location>
        <begin position="108"/>
        <end position="118"/>
    </location>
</feature>
<dbReference type="SUPFAM" id="SSF48600">
    <property type="entry name" value="Chorismate mutase II"/>
    <property type="match status" value="1"/>
</dbReference>
<feature type="region of interest" description="Disordered" evidence="5">
    <location>
        <begin position="97"/>
        <end position="118"/>
    </location>
</feature>
<dbReference type="InterPro" id="IPR036979">
    <property type="entry name" value="CM_dom_sf"/>
</dbReference>
<dbReference type="InterPro" id="IPR008241">
    <property type="entry name" value="Isochorismate_pyruvate-lyase"/>
</dbReference>
<feature type="domain" description="Chorismate mutase" evidence="6">
    <location>
        <begin position="4"/>
        <end position="95"/>
    </location>
</feature>
<sequence length="118" mass="12754">MKAPSQCRSMTELRQGIDALDRQIVALLRQRQDYIDRAIQLKPAEGLPARIDARVSEVIANVRASALARGLDPDLAASLWRSLIEWSIAREQAELGAGEAGTAAAEPPAIPFPGRPEA</sequence>
<name>A0A8J7CYU4_9RHOB</name>
<dbReference type="EC" id="5.4.99.5" evidence="1"/>
<feature type="binding site" evidence="3">
    <location>
        <position position="42"/>
    </location>
    <ligand>
        <name>substrate</name>
    </ligand>
</feature>
<accession>A0A8J7CYU4</accession>
<evidence type="ECO:0000256" key="5">
    <source>
        <dbReference type="SAM" id="MobiDB-lite"/>
    </source>
</evidence>
<keyword evidence="4" id="KW-0175">Coiled coil</keyword>
<gene>
    <name evidence="7" type="ORF">ICN82_17500</name>
</gene>
<evidence type="ECO:0000256" key="4">
    <source>
        <dbReference type="SAM" id="Coils"/>
    </source>
</evidence>
<dbReference type="PANTHER" id="PTHR38041">
    <property type="entry name" value="CHORISMATE MUTASE"/>
    <property type="match status" value="1"/>
</dbReference>
<dbReference type="GO" id="GO:0009697">
    <property type="term" value="P:salicylic acid biosynthetic process"/>
    <property type="evidence" value="ECO:0007669"/>
    <property type="project" value="InterPro"/>
</dbReference>
<dbReference type="AlphaFoldDB" id="A0A8J7CYU4"/>
<dbReference type="PIRSF" id="PIRSF029775">
    <property type="entry name" value="Isochor_pyr_lyas"/>
    <property type="match status" value="1"/>
</dbReference>
<dbReference type="SMART" id="SM00830">
    <property type="entry name" value="CM_2"/>
    <property type="match status" value="1"/>
</dbReference>
<evidence type="ECO:0000256" key="3">
    <source>
        <dbReference type="PIRSR" id="PIRSR029775-1"/>
    </source>
</evidence>
<dbReference type="PANTHER" id="PTHR38041:SF1">
    <property type="entry name" value="CHORISMATE MUTASE"/>
    <property type="match status" value="1"/>
</dbReference>
<feature type="compositionally biased region" description="Low complexity" evidence="5">
    <location>
        <begin position="97"/>
        <end position="107"/>
    </location>
</feature>
<feature type="binding site" evidence="3">
    <location>
        <position position="91"/>
    </location>
    <ligand>
        <name>substrate</name>
    </ligand>
</feature>
<feature type="binding site" evidence="3">
    <location>
        <position position="14"/>
    </location>
    <ligand>
        <name>substrate</name>
    </ligand>
</feature>
<protein>
    <recommendedName>
        <fullName evidence="1">chorismate mutase</fullName>
        <ecNumber evidence="1">5.4.99.5</ecNumber>
    </recommendedName>
</protein>
<dbReference type="GO" id="GO:0016835">
    <property type="term" value="F:carbon-oxygen lyase activity"/>
    <property type="evidence" value="ECO:0007669"/>
    <property type="project" value="InterPro"/>
</dbReference>
<dbReference type="PROSITE" id="PS51168">
    <property type="entry name" value="CHORISMATE_MUT_2"/>
    <property type="match status" value="1"/>
</dbReference>
<evidence type="ECO:0000259" key="6">
    <source>
        <dbReference type="PROSITE" id="PS51168"/>
    </source>
</evidence>
<evidence type="ECO:0000313" key="8">
    <source>
        <dbReference type="Proteomes" id="UP000609121"/>
    </source>
</evidence>
<dbReference type="RefSeq" id="WP_193185384.1">
    <property type="nucleotide sequence ID" value="NZ_JACVXA010000067.1"/>
</dbReference>
<dbReference type="Proteomes" id="UP000609121">
    <property type="component" value="Unassembled WGS sequence"/>
</dbReference>
<dbReference type="InterPro" id="IPR002701">
    <property type="entry name" value="CM_II_prokaryot"/>
</dbReference>
<comment type="caution">
    <text evidence="7">The sequence shown here is derived from an EMBL/GenBank/DDBJ whole genome shotgun (WGS) entry which is preliminary data.</text>
</comment>
<dbReference type="InterPro" id="IPR051331">
    <property type="entry name" value="Chorismate_mutase-related"/>
</dbReference>
<dbReference type="GO" id="GO:0046417">
    <property type="term" value="P:chorismate metabolic process"/>
    <property type="evidence" value="ECO:0007669"/>
    <property type="project" value="InterPro"/>
</dbReference>
<proteinExistence type="predicted"/>
<keyword evidence="2" id="KW-0413">Isomerase</keyword>
<feature type="binding site" evidence="3">
    <location>
        <position position="31"/>
    </location>
    <ligand>
        <name>substrate</name>
    </ligand>
</feature>
<keyword evidence="8" id="KW-1185">Reference proteome</keyword>
<dbReference type="EMBL" id="JACVXA010000067">
    <property type="protein sequence ID" value="MBE3640002.1"/>
    <property type="molecule type" value="Genomic_DNA"/>
</dbReference>
<dbReference type="GO" id="GO:0004106">
    <property type="term" value="F:chorismate mutase activity"/>
    <property type="evidence" value="ECO:0007669"/>
    <property type="project" value="UniProtKB-EC"/>
</dbReference>
<reference evidence="7" key="1">
    <citation type="submission" date="2020-09" db="EMBL/GenBank/DDBJ databases">
        <title>A novel bacterium of genus Mangrovicoccus, isolated from South China Sea.</title>
        <authorList>
            <person name="Huang H."/>
            <person name="Mo K."/>
            <person name="Hu Y."/>
        </authorList>
    </citation>
    <scope>NUCLEOTIDE SEQUENCE</scope>
    <source>
        <strain evidence="7">HB182678</strain>
    </source>
</reference>
<evidence type="ECO:0000256" key="1">
    <source>
        <dbReference type="ARBA" id="ARBA00012404"/>
    </source>
</evidence>
<dbReference type="Pfam" id="PF01817">
    <property type="entry name" value="CM_2"/>
    <property type="match status" value="1"/>
</dbReference>